<reference evidence="5" key="1">
    <citation type="journal article" date="2008" name="Nat. Genet.">
        <title>The Pristionchus pacificus genome provides a unique perspective on nematode lifestyle and parasitism.</title>
        <authorList>
            <person name="Dieterich C."/>
            <person name="Clifton S.W."/>
            <person name="Schuster L.N."/>
            <person name="Chinwalla A."/>
            <person name="Delehaunty K."/>
            <person name="Dinkelacker I."/>
            <person name="Fulton L."/>
            <person name="Fulton R."/>
            <person name="Godfrey J."/>
            <person name="Minx P."/>
            <person name="Mitreva M."/>
            <person name="Roeseler W."/>
            <person name="Tian H."/>
            <person name="Witte H."/>
            <person name="Yang S.P."/>
            <person name="Wilson R.K."/>
            <person name="Sommer R.J."/>
        </authorList>
    </citation>
    <scope>NUCLEOTIDE SEQUENCE [LARGE SCALE GENOMIC DNA]</scope>
    <source>
        <strain evidence="5">PS312</strain>
    </source>
</reference>
<evidence type="ECO:0000256" key="2">
    <source>
        <dbReference type="SAM" id="Phobius"/>
    </source>
</evidence>
<keyword evidence="2" id="KW-0812">Transmembrane</keyword>
<keyword evidence="2" id="KW-1133">Transmembrane helix</keyword>
<feature type="chain" id="PRO_5043680255" evidence="3">
    <location>
        <begin position="17"/>
        <end position="398"/>
    </location>
</feature>
<feature type="transmembrane region" description="Helical" evidence="2">
    <location>
        <begin position="315"/>
        <end position="337"/>
    </location>
</feature>
<dbReference type="Proteomes" id="UP000005239">
    <property type="component" value="Unassembled WGS sequence"/>
</dbReference>
<evidence type="ECO:0000313" key="5">
    <source>
        <dbReference type="Proteomes" id="UP000005239"/>
    </source>
</evidence>
<evidence type="ECO:0000313" key="4">
    <source>
        <dbReference type="EnsemblMetazoa" id="PPA30274.1"/>
    </source>
</evidence>
<reference evidence="4" key="2">
    <citation type="submission" date="2022-06" db="UniProtKB">
        <authorList>
            <consortium name="EnsemblMetazoa"/>
        </authorList>
    </citation>
    <scope>IDENTIFICATION</scope>
    <source>
        <strain evidence="4">PS312</strain>
    </source>
</reference>
<evidence type="ECO:0000256" key="3">
    <source>
        <dbReference type="SAM" id="SignalP"/>
    </source>
</evidence>
<feature type="signal peptide" evidence="3">
    <location>
        <begin position="1"/>
        <end position="16"/>
    </location>
</feature>
<dbReference type="AlphaFoldDB" id="A0A2A6CSC6"/>
<accession>A0A8R1UJU6</accession>
<name>A0A2A6CSC6_PRIPA</name>
<feature type="region of interest" description="Disordered" evidence="1">
    <location>
        <begin position="361"/>
        <end position="398"/>
    </location>
</feature>
<sequence length="398" mass="45438">MTLFLCILLCVSFVAAEKCEVINNPVPSKFLCGNVTVSDTIRQKCIAGKEIGCEYSFIYQIDEWNKTVKPIIYESGQNECQYNSDINFSRRCSTSNCEMNVKEAADHCFNSSSFNQENTVEKMCGDQKMASKLRNKRVKVTNENIYSFLFSTEINCLLILESKDGVFSSDISTSIREKVKSPCNHSRPSNIDLTERLEYQCSDGDSCDILKTCNATFFLCGDKKYIRKLGSPRYCIYYWRRDEGKRFKLEPLYPNGNEVSHRIEKNATCLHIDYEQMIFVCWHDLQNPDKCVKVTTGQKKEYCGELMEKNRKGRLLMTVGFSIFSILFIISIVYASICTFRKAGKAHSTLLHEFQLEFGSNPMTTSGSKKQKKRKRKEVNGKGGKGGKVKKVKGDPPF</sequence>
<dbReference type="EnsemblMetazoa" id="PPA30274.1">
    <property type="protein sequence ID" value="PPA30274.1"/>
    <property type="gene ID" value="WBGene00203142"/>
</dbReference>
<keyword evidence="5" id="KW-1185">Reference proteome</keyword>
<gene>
    <name evidence="4" type="primary">WBGene00203142</name>
</gene>
<organism evidence="4 5">
    <name type="scientific">Pristionchus pacificus</name>
    <name type="common">Parasitic nematode worm</name>
    <dbReference type="NCBI Taxonomy" id="54126"/>
    <lineage>
        <taxon>Eukaryota</taxon>
        <taxon>Metazoa</taxon>
        <taxon>Ecdysozoa</taxon>
        <taxon>Nematoda</taxon>
        <taxon>Chromadorea</taxon>
        <taxon>Rhabditida</taxon>
        <taxon>Rhabditina</taxon>
        <taxon>Diplogasteromorpha</taxon>
        <taxon>Diplogasteroidea</taxon>
        <taxon>Neodiplogasteridae</taxon>
        <taxon>Pristionchus</taxon>
    </lineage>
</organism>
<keyword evidence="3" id="KW-0732">Signal</keyword>
<protein>
    <submittedName>
        <fullName evidence="4">Uncharacterized protein</fullName>
    </submittedName>
</protein>
<keyword evidence="2" id="KW-0472">Membrane</keyword>
<proteinExistence type="predicted"/>
<evidence type="ECO:0000256" key="1">
    <source>
        <dbReference type="SAM" id="MobiDB-lite"/>
    </source>
</evidence>
<accession>A0A2A6CSC6</accession>